<accession>K2FFN8</accession>
<name>K2FFN8_9BACT</name>
<comment type="caution">
    <text evidence="1">The sequence shown here is derived from an EMBL/GenBank/DDBJ whole genome shotgun (WGS) entry which is preliminary data.</text>
</comment>
<sequence>MHKPAYHIWNRIPEEQKEALLEIKRLNSEKIFDILWKVNLSLEDLDALLAMLSEETPHLNSIAEFSENSTFIFLSSYIKISEKDTKENFIKHITSKAREYPLMVFCFLNELKVFQDGWIWKHNEIKEMLSELESRNIEFRRYLNI</sequence>
<proteinExistence type="predicted"/>
<dbReference type="AlphaFoldDB" id="K2FFN8"/>
<organism evidence="1">
    <name type="scientific">uncultured bacterium</name>
    <name type="common">gcode 4</name>
    <dbReference type="NCBI Taxonomy" id="1234023"/>
    <lineage>
        <taxon>Bacteria</taxon>
        <taxon>environmental samples</taxon>
    </lineage>
</organism>
<protein>
    <submittedName>
        <fullName evidence="1">Uncharacterized protein</fullName>
    </submittedName>
</protein>
<gene>
    <name evidence="1" type="ORF">ACD_2C00064G0003</name>
</gene>
<evidence type="ECO:0000313" key="1">
    <source>
        <dbReference type="EMBL" id="EKE29991.1"/>
    </source>
</evidence>
<dbReference type="EMBL" id="AMFJ01000064">
    <property type="protein sequence ID" value="EKE29991.1"/>
    <property type="molecule type" value="Genomic_DNA"/>
</dbReference>
<reference evidence="1" key="1">
    <citation type="journal article" date="2012" name="Science">
        <title>Fermentation, hydrogen, and sulfur metabolism in multiple uncultivated bacterial phyla.</title>
        <authorList>
            <person name="Wrighton K.C."/>
            <person name="Thomas B.C."/>
            <person name="Sharon I."/>
            <person name="Miller C.S."/>
            <person name="Castelle C.J."/>
            <person name="VerBerkmoes N.C."/>
            <person name="Wilkins M.J."/>
            <person name="Hettich R.L."/>
            <person name="Lipton M.S."/>
            <person name="Williams K.H."/>
            <person name="Long P.E."/>
            <person name="Banfield J.F."/>
        </authorList>
    </citation>
    <scope>NUCLEOTIDE SEQUENCE [LARGE SCALE GENOMIC DNA]</scope>
</reference>